<feature type="compositionally biased region" description="Basic and acidic residues" evidence="1">
    <location>
        <begin position="8"/>
        <end position="26"/>
    </location>
</feature>
<proteinExistence type="predicted"/>
<name>A0A8S5MNT1_9CAUD</name>
<reference evidence="2" key="1">
    <citation type="journal article" date="2021" name="Proc. Natl. Acad. Sci. U.S.A.">
        <title>A Catalog of Tens of Thousands of Viruses from Human Metagenomes Reveals Hidden Associations with Chronic Diseases.</title>
        <authorList>
            <person name="Tisza M.J."/>
            <person name="Buck C.B."/>
        </authorList>
    </citation>
    <scope>NUCLEOTIDE SEQUENCE</scope>
    <source>
        <strain evidence="2">CtZZK17</strain>
    </source>
</reference>
<organism evidence="2">
    <name type="scientific">Siphoviridae sp. ctZZK17</name>
    <dbReference type="NCBI Taxonomy" id="2826384"/>
    <lineage>
        <taxon>Viruses</taxon>
        <taxon>Duplodnaviria</taxon>
        <taxon>Heunggongvirae</taxon>
        <taxon>Uroviricota</taxon>
        <taxon>Caudoviricetes</taxon>
    </lineage>
</organism>
<evidence type="ECO:0000256" key="1">
    <source>
        <dbReference type="SAM" id="MobiDB-lite"/>
    </source>
</evidence>
<dbReference type="EMBL" id="BK014947">
    <property type="protein sequence ID" value="DAD83926.1"/>
    <property type="molecule type" value="Genomic_DNA"/>
</dbReference>
<protein>
    <submittedName>
        <fullName evidence="2">Uncharacterized protein</fullName>
    </submittedName>
</protein>
<sequence length="37" mass="4214">MKSATAPHKRESAEKQKKPPRQDGKILRGGFRIYCSL</sequence>
<feature type="region of interest" description="Disordered" evidence="1">
    <location>
        <begin position="1"/>
        <end position="29"/>
    </location>
</feature>
<accession>A0A8S5MNT1</accession>
<evidence type="ECO:0000313" key="2">
    <source>
        <dbReference type="EMBL" id="DAD83926.1"/>
    </source>
</evidence>